<feature type="active site" description="For beta-ketoacyl synthase activity" evidence="12">
    <location>
        <position position="165"/>
    </location>
</feature>
<keyword evidence="8" id="KW-0443">Lipid metabolism</keyword>
<comment type="catalytic activity">
    <reaction evidence="11">
        <text>a fatty acyl-[ACP] + malonyl-[ACP] + H(+) = a 3-oxoacyl-[ACP] + holo-[ACP] + CO2</text>
        <dbReference type="Rhea" id="RHEA:22836"/>
        <dbReference type="Rhea" id="RHEA-COMP:9623"/>
        <dbReference type="Rhea" id="RHEA-COMP:9685"/>
        <dbReference type="Rhea" id="RHEA-COMP:9916"/>
        <dbReference type="Rhea" id="RHEA-COMP:14125"/>
        <dbReference type="ChEBI" id="CHEBI:15378"/>
        <dbReference type="ChEBI" id="CHEBI:16526"/>
        <dbReference type="ChEBI" id="CHEBI:64479"/>
        <dbReference type="ChEBI" id="CHEBI:78449"/>
        <dbReference type="ChEBI" id="CHEBI:78776"/>
        <dbReference type="ChEBI" id="CHEBI:138651"/>
    </reaction>
</comment>
<sequence length="417" mass="44420">MQLKRVVVTGLGALTPIGNNIQEYWDALISGKSGAAPITYYDTEKHKTKFACEVKGFNIENYMDRKEARRLDKFAQYAIAASDEAIKDAGLELEKLNKYKVGVIWGAGIGGLETFQEEVLNYAKGDGTPRFNPFFIPKMIADIAPGHISMRNGFMGPNYTTVSACASSANALVDAFNYIRLGMCDVIVSGGSEAAVTIAGMGGFNSMQALSTRNESPETASRPFDATRDGFVLGEGSGALILEEYEHAKARGAKIYCEVGGGGLSSDAYHLTAPHPEGIGVIAVMQNCLNDAGMKPEEVDHINTHGTSTPLGDVAELKAISAVFGDHAKNININSTKSMTGHLLGAAGAIEAIASILAIKNGIIPPTINHSVVDENIDPSLNLTLNKAQKREIKVAMSNTFGFGGHNACVLFKKLEE</sequence>
<evidence type="ECO:0000256" key="4">
    <source>
        <dbReference type="ARBA" id="ARBA00014657"/>
    </source>
</evidence>
<comment type="pathway">
    <text evidence="1 11">Lipid metabolism; fatty acid biosynthesis.</text>
</comment>
<evidence type="ECO:0000313" key="15">
    <source>
        <dbReference type="EMBL" id="SEP88997.1"/>
    </source>
</evidence>
<evidence type="ECO:0000256" key="11">
    <source>
        <dbReference type="PIRNR" id="PIRNR000447"/>
    </source>
</evidence>
<reference evidence="15 16" key="1">
    <citation type="submission" date="2016-10" db="EMBL/GenBank/DDBJ databases">
        <authorList>
            <person name="de Groot N.N."/>
        </authorList>
    </citation>
    <scope>NUCLEOTIDE SEQUENCE [LARGE SCALE GENOMIC DNA]</scope>
    <source>
        <strain evidence="15 16">DSM 27078</strain>
    </source>
</reference>
<dbReference type="Pfam" id="PF00109">
    <property type="entry name" value="ketoacyl-synt"/>
    <property type="match status" value="1"/>
</dbReference>
<dbReference type="InterPro" id="IPR020841">
    <property type="entry name" value="PKS_Beta-ketoAc_synthase_dom"/>
</dbReference>
<accession>A0A1H9BJU9</accession>
<dbReference type="GO" id="GO:0004315">
    <property type="term" value="F:3-oxoacyl-[acyl-carrier-protein] synthase activity"/>
    <property type="evidence" value="ECO:0007669"/>
    <property type="project" value="UniProtKB-UniRule"/>
</dbReference>
<dbReference type="InterPro" id="IPR000794">
    <property type="entry name" value="Beta-ketoacyl_synthase"/>
</dbReference>
<evidence type="ECO:0000256" key="13">
    <source>
        <dbReference type="RuleBase" id="RU003694"/>
    </source>
</evidence>
<evidence type="ECO:0000256" key="8">
    <source>
        <dbReference type="ARBA" id="ARBA00023098"/>
    </source>
</evidence>
<evidence type="ECO:0000313" key="16">
    <source>
        <dbReference type="Proteomes" id="UP000198648"/>
    </source>
</evidence>
<dbReference type="GO" id="GO:0006633">
    <property type="term" value="P:fatty acid biosynthetic process"/>
    <property type="evidence" value="ECO:0007669"/>
    <property type="project" value="UniProtKB-UniRule"/>
</dbReference>
<keyword evidence="10 11" id="KW-0012">Acyltransferase</keyword>
<keyword evidence="5 11" id="KW-0444">Lipid biosynthesis</keyword>
<evidence type="ECO:0000259" key="14">
    <source>
        <dbReference type="PROSITE" id="PS52004"/>
    </source>
</evidence>
<dbReference type="NCBIfam" id="TIGR03150">
    <property type="entry name" value="fabF"/>
    <property type="match status" value="1"/>
</dbReference>
<dbReference type="EMBL" id="FOEI01000003">
    <property type="protein sequence ID" value="SEP88997.1"/>
    <property type="molecule type" value="Genomic_DNA"/>
</dbReference>
<dbReference type="SMART" id="SM00825">
    <property type="entry name" value="PKS_KS"/>
    <property type="match status" value="1"/>
</dbReference>
<comment type="catalytic activity">
    <reaction evidence="11">
        <text>(9Z)-hexadecenoyl-[ACP] + malonyl-[ACP] + H(+) = 3-oxo-(11Z)-octadecenoyl-[ACP] + holo-[ACP] + CO2</text>
        <dbReference type="Rhea" id="RHEA:55040"/>
        <dbReference type="Rhea" id="RHEA-COMP:9623"/>
        <dbReference type="Rhea" id="RHEA-COMP:9685"/>
        <dbReference type="Rhea" id="RHEA-COMP:10800"/>
        <dbReference type="Rhea" id="RHEA-COMP:14074"/>
        <dbReference type="ChEBI" id="CHEBI:15378"/>
        <dbReference type="ChEBI" id="CHEBI:16526"/>
        <dbReference type="ChEBI" id="CHEBI:64479"/>
        <dbReference type="ChEBI" id="CHEBI:78449"/>
        <dbReference type="ChEBI" id="CHEBI:83989"/>
        <dbReference type="ChEBI" id="CHEBI:138538"/>
        <dbReference type="EC" id="2.3.1.179"/>
    </reaction>
</comment>
<dbReference type="InterPro" id="IPR016039">
    <property type="entry name" value="Thiolase-like"/>
</dbReference>
<evidence type="ECO:0000256" key="1">
    <source>
        <dbReference type="ARBA" id="ARBA00005194"/>
    </source>
</evidence>
<keyword evidence="6 11" id="KW-0808">Transferase</keyword>
<dbReference type="SUPFAM" id="SSF53901">
    <property type="entry name" value="Thiolase-like"/>
    <property type="match status" value="2"/>
</dbReference>
<dbReference type="UniPathway" id="UPA00094"/>
<protein>
    <recommendedName>
        <fullName evidence="4 11">3-oxoacyl-[acyl-carrier-protein] synthase 2</fullName>
        <ecNumber evidence="3 11">2.3.1.179</ecNumber>
    </recommendedName>
</protein>
<dbReference type="InterPro" id="IPR017568">
    <property type="entry name" value="3-oxoacyl-ACP_synth-2"/>
</dbReference>
<dbReference type="InterPro" id="IPR018201">
    <property type="entry name" value="Ketoacyl_synth_AS"/>
</dbReference>
<dbReference type="CDD" id="cd00834">
    <property type="entry name" value="KAS_I_II"/>
    <property type="match status" value="1"/>
</dbReference>
<dbReference type="Pfam" id="PF02801">
    <property type="entry name" value="Ketoacyl-synt_C"/>
    <property type="match status" value="1"/>
</dbReference>
<gene>
    <name evidence="15" type="ORF">SAMN05444005_10349</name>
</gene>
<keyword evidence="16" id="KW-1185">Reference proteome</keyword>
<dbReference type="PANTHER" id="PTHR11712:SF336">
    <property type="entry name" value="3-OXOACYL-[ACYL-CARRIER-PROTEIN] SYNTHASE, MITOCHONDRIAL"/>
    <property type="match status" value="1"/>
</dbReference>
<dbReference type="AlphaFoldDB" id="A0A1H9BJU9"/>
<organism evidence="15 16">
    <name type="scientific">Flavobacterium urocaniciphilum</name>
    <dbReference type="NCBI Taxonomy" id="1299341"/>
    <lineage>
        <taxon>Bacteria</taxon>
        <taxon>Pseudomonadati</taxon>
        <taxon>Bacteroidota</taxon>
        <taxon>Flavobacteriia</taxon>
        <taxon>Flavobacteriales</taxon>
        <taxon>Flavobacteriaceae</taxon>
        <taxon>Flavobacterium</taxon>
    </lineage>
</organism>
<dbReference type="EC" id="2.3.1.179" evidence="3 11"/>
<dbReference type="OrthoDB" id="9808669at2"/>
<dbReference type="InterPro" id="IPR014031">
    <property type="entry name" value="Ketoacyl_synth_C"/>
</dbReference>
<evidence type="ECO:0000256" key="7">
    <source>
        <dbReference type="ARBA" id="ARBA00022832"/>
    </source>
</evidence>
<dbReference type="NCBIfam" id="NF005589">
    <property type="entry name" value="PRK07314.1"/>
    <property type="match status" value="1"/>
</dbReference>
<evidence type="ECO:0000256" key="12">
    <source>
        <dbReference type="PIRSR" id="PIRSR000447-1"/>
    </source>
</evidence>
<dbReference type="PANTHER" id="PTHR11712">
    <property type="entry name" value="POLYKETIDE SYNTHASE-RELATED"/>
    <property type="match status" value="1"/>
</dbReference>
<dbReference type="Proteomes" id="UP000198648">
    <property type="component" value="Unassembled WGS sequence"/>
</dbReference>
<evidence type="ECO:0000256" key="5">
    <source>
        <dbReference type="ARBA" id="ARBA00022516"/>
    </source>
</evidence>
<evidence type="ECO:0000256" key="10">
    <source>
        <dbReference type="ARBA" id="ARBA00023315"/>
    </source>
</evidence>
<evidence type="ECO:0000256" key="3">
    <source>
        <dbReference type="ARBA" id="ARBA00012356"/>
    </source>
</evidence>
<dbReference type="PIRSF" id="PIRSF000447">
    <property type="entry name" value="KAS_II"/>
    <property type="match status" value="1"/>
</dbReference>
<proteinExistence type="inferred from homology"/>
<evidence type="ECO:0000256" key="6">
    <source>
        <dbReference type="ARBA" id="ARBA00022679"/>
    </source>
</evidence>
<keyword evidence="7" id="KW-0276">Fatty acid metabolism</keyword>
<dbReference type="STRING" id="1299341.SAMN05444005_10349"/>
<dbReference type="Gene3D" id="3.40.47.10">
    <property type="match status" value="1"/>
</dbReference>
<keyword evidence="9 11" id="KW-0275">Fatty acid biosynthesis</keyword>
<dbReference type="InterPro" id="IPR014030">
    <property type="entry name" value="Ketoacyl_synth_N"/>
</dbReference>
<comment type="similarity">
    <text evidence="2 11 13">Belongs to the thiolase-like superfamily. Beta-ketoacyl-ACP synthases family.</text>
</comment>
<evidence type="ECO:0000256" key="9">
    <source>
        <dbReference type="ARBA" id="ARBA00023160"/>
    </source>
</evidence>
<feature type="domain" description="Ketosynthase family 3 (KS3)" evidence="14">
    <location>
        <begin position="3"/>
        <end position="414"/>
    </location>
</feature>
<dbReference type="GO" id="GO:0005829">
    <property type="term" value="C:cytosol"/>
    <property type="evidence" value="ECO:0007669"/>
    <property type="project" value="TreeGrafter"/>
</dbReference>
<dbReference type="FunFam" id="3.40.47.10:FF:000009">
    <property type="entry name" value="3-oxoacyl-[acyl-carrier-protein] synthase 2"/>
    <property type="match status" value="1"/>
</dbReference>
<name>A0A1H9BJU9_9FLAO</name>
<comment type="function">
    <text evidence="11">Involved in the type II fatty acid elongation cycle. Catalyzes the elongation of a wide range of acyl-ACP by the addition of two carbons from malonyl-ACP to an acyl acceptor. Can efficiently catalyze the conversion of palmitoleoyl-ACP (cis-hexadec-9-enoyl-ACP) to cis-vaccenoyl-ACP (cis-octadec-11-enoyl-ACP), an essential step in the thermal regulation of fatty acid composition.</text>
</comment>
<evidence type="ECO:0000256" key="2">
    <source>
        <dbReference type="ARBA" id="ARBA00008467"/>
    </source>
</evidence>
<dbReference type="RefSeq" id="WP_091467010.1">
    <property type="nucleotide sequence ID" value="NZ_FOEI01000003.1"/>
</dbReference>
<dbReference type="PROSITE" id="PS52004">
    <property type="entry name" value="KS3_2"/>
    <property type="match status" value="1"/>
</dbReference>
<dbReference type="PROSITE" id="PS00606">
    <property type="entry name" value="KS3_1"/>
    <property type="match status" value="1"/>
</dbReference>